<dbReference type="EMBL" id="JBHGVX010000004">
    <property type="protein sequence ID" value="KAL1796160.1"/>
    <property type="molecule type" value="Genomic_DNA"/>
</dbReference>
<accession>A0ABR3UJH4</accession>
<gene>
    <name evidence="2" type="ORF">ACET3X_004700</name>
</gene>
<protein>
    <submittedName>
        <fullName evidence="2">Uncharacterized protein</fullName>
    </submittedName>
</protein>
<dbReference type="RefSeq" id="XP_069306744.1">
    <property type="nucleotide sequence ID" value="XM_069450973.1"/>
</dbReference>
<evidence type="ECO:0000256" key="1">
    <source>
        <dbReference type="SAM" id="MobiDB-lite"/>
    </source>
</evidence>
<organism evidence="2 3">
    <name type="scientific">Alternaria dauci</name>
    <dbReference type="NCBI Taxonomy" id="48095"/>
    <lineage>
        <taxon>Eukaryota</taxon>
        <taxon>Fungi</taxon>
        <taxon>Dikarya</taxon>
        <taxon>Ascomycota</taxon>
        <taxon>Pezizomycotina</taxon>
        <taxon>Dothideomycetes</taxon>
        <taxon>Pleosporomycetidae</taxon>
        <taxon>Pleosporales</taxon>
        <taxon>Pleosporineae</taxon>
        <taxon>Pleosporaceae</taxon>
        <taxon>Alternaria</taxon>
        <taxon>Alternaria sect. Porri</taxon>
    </lineage>
</organism>
<dbReference type="Proteomes" id="UP001578633">
    <property type="component" value="Chromosome 4"/>
</dbReference>
<feature type="region of interest" description="Disordered" evidence="1">
    <location>
        <begin position="118"/>
        <end position="172"/>
    </location>
</feature>
<feature type="compositionally biased region" description="Basic and acidic residues" evidence="1">
    <location>
        <begin position="150"/>
        <end position="162"/>
    </location>
</feature>
<feature type="compositionally biased region" description="Basic and acidic residues" evidence="1">
    <location>
        <begin position="118"/>
        <end position="142"/>
    </location>
</feature>
<evidence type="ECO:0000313" key="3">
    <source>
        <dbReference type="Proteomes" id="UP001578633"/>
    </source>
</evidence>
<comment type="caution">
    <text evidence="2">The sequence shown here is derived from an EMBL/GenBank/DDBJ whole genome shotgun (WGS) entry which is preliminary data.</text>
</comment>
<dbReference type="GeneID" id="96085022"/>
<evidence type="ECO:0000313" key="2">
    <source>
        <dbReference type="EMBL" id="KAL1796160.1"/>
    </source>
</evidence>
<name>A0ABR3UJH4_9PLEO</name>
<reference evidence="2 3" key="1">
    <citation type="submission" date="2024-09" db="EMBL/GenBank/DDBJ databases">
        <title>T2T genomes of carrot and Alternaria dauci and their utility for understanding host-pathogen interaction during carrot leaf blight disease.</title>
        <authorList>
            <person name="Liu W."/>
            <person name="Xu S."/>
            <person name="Ou C."/>
            <person name="Liu X."/>
            <person name="Zhuang F."/>
            <person name="Deng X.W."/>
        </authorList>
    </citation>
    <scope>NUCLEOTIDE SEQUENCE [LARGE SCALE GENOMIC DNA]</scope>
    <source>
        <strain evidence="2 3">A2016</strain>
    </source>
</reference>
<sequence>MLYRLDRPVDMTHAVLTYDAPTTYRGVGMYGAGAGAREAADERLIEEVRARRAASDASKAKRTVAPARETYTEPTKAIKQQLAEVRAHHRFLTEELKKNETMEAMLLRKADRLKETRRKLQETDMMKRQREKKRQTAFDGKKVALAAKSKGVEKPKKTESKAMKGFRKLMQS</sequence>
<proteinExistence type="predicted"/>
<keyword evidence="3" id="KW-1185">Reference proteome</keyword>